<evidence type="ECO:0000256" key="1">
    <source>
        <dbReference type="SAM" id="MobiDB-lite"/>
    </source>
</evidence>
<proteinExistence type="predicted"/>
<keyword evidence="3" id="KW-0732">Signal</keyword>
<gene>
    <name evidence="4" type="ORF">GCM10010345_41250</name>
</gene>
<sequence length="448" mass="46067">MGARRRAVLARGAVIGLLLGLSAALAPPTPAPALPAGAGTAADARPGSYTFTPGARTVVGTKGTTDAALLDPRHTYRSSLPRNGRLYYRLRLSAADTAYVPVTAVPPADATVSATDGIRVSLRDANGGSCFYASARIGAGLSPRPVTALAQREAGKALCQGAGTYYLLVERLDAEGSGAAATSEPWDLEIAPATEPGLAEAGPTTAPRTWDSATPEPLTGTPRDRSGGTGFATARPVGQGIWRTRLTPGETRFYAVPLDWGRQLHASAGLDGAPGHGYVGGALNLSLYNPVRDHVDDASLGYTGTPKSAALAPLPPVEYTNRYAVPAGVTSVRFAGEYYLVLHLSARLADTFGPGPFDVTLRVRVRGQGQAGPAYAGRPVPDDVFTVTDEDRDAALTGNTGGGTGGRVMRLVAVGGIGTGTALLLVLGGWTVAARRAHTRVNAQKPTA</sequence>
<dbReference type="InterPro" id="IPR006311">
    <property type="entry name" value="TAT_signal"/>
</dbReference>
<keyword evidence="2" id="KW-0812">Transmembrane</keyword>
<comment type="caution">
    <text evidence="4">The sequence shown here is derived from an EMBL/GenBank/DDBJ whole genome shotgun (WGS) entry which is preliminary data.</text>
</comment>
<keyword evidence="5" id="KW-1185">Reference proteome</keyword>
<feature type="chain" id="PRO_5046616363" description="Aromatic ring-opening dioxygenase LigA" evidence="3">
    <location>
        <begin position="27"/>
        <end position="448"/>
    </location>
</feature>
<name>A0ABQ3CPV6_9ACTN</name>
<dbReference type="PROSITE" id="PS51318">
    <property type="entry name" value="TAT"/>
    <property type="match status" value="1"/>
</dbReference>
<feature type="signal peptide" evidence="3">
    <location>
        <begin position="1"/>
        <end position="26"/>
    </location>
</feature>
<accession>A0ABQ3CPV6</accession>
<feature type="transmembrane region" description="Helical" evidence="2">
    <location>
        <begin position="411"/>
        <end position="433"/>
    </location>
</feature>
<evidence type="ECO:0000256" key="3">
    <source>
        <dbReference type="SAM" id="SignalP"/>
    </source>
</evidence>
<keyword evidence="2" id="KW-1133">Transmembrane helix</keyword>
<protein>
    <recommendedName>
        <fullName evidence="6">Aromatic ring-opening dioxygenase LigA</fullName>
    </recommendedName>
</protein>
<feature type="region of interest" description="Disordered" evidence="1">
    <location>
        <begin position="196"/>
        <end position="234"/>
    </location>
</feature>
<evidence type="ECO:0000313" key="4">
    <source>
        <dbReference type="EMBL" id="GHA32257.1"/>
    </source>
</evidence>
<dbReference type="EMBL" id="BMVN01000013">
    <property type="protein sequence ID" value="GHA32257.1"/>
    <property type="molecule type" value="Genomic_DNA"/>
</dbReference>
<evidence type="ECO:0008006" key="6">
    <source>
        <dbReference type="Google" id="ProtNLM"/>
    </source>
</evidence>
<reference evidence="5" key="1">
    <citation type="journal article" date="2019" name="Int. J. Syst. Evol. Microbiol.">
        <title>The Global Catalogue of Microorganisms (GCM) 10K type strain sequencing project: providing services to taxonomists for standard genome sequencing and annotation.</title>
        <authorList>
            <consortium name="The Broad Institute Genomics Platform"/>
            <consortium name="The Broad Institute Genome Sequencing Center for Infectious Disease"/>
            <person name="Wu L."/>
            <person name="Ma J."/>
        </authorList>
    </citation>
    <scope>NUCLEOTIDE SEQUENCE [LARGE SCALE GENOMIC DNA]</scope>
    <source>
        <strain evidence="5">JCM 4733</strain>
    </source>
</reference>
<evidence type="ECO:0000256" key="2">
    <source>
        <dbReference type="SAM" id="Phobius"/>
    </source>
</evidence>
<organism evidence="4 5">
    <name type="scientific">Streptomyces canarius</name>
    <dbReference type="NCBI Taxonomy" id="285453"/>
    <lineage>
        <taxon>Bacteria</taxon>
        <taxon>Bacillati</taxon>
        <taxon>Actinomycetota</taxon>
        <taxon>Actinomycetes</taxon>
        <taxon>Kitasatosporales</taxon>
        <taxon>Streptomycetaceae</taxon>
        <taxon>Streptomyces</taxon>
    </lineage>
</organism>
<evidence type="ECO:0000313" key="5">
    <source>
        <dbReference type="Proteomes" id="UP000653644"/>
    </source>
</evidence>
<keyword evidence="2" id="KW-0472">Membrane</keyword>
<dbReference type="Proteomes" id="UP000653644">
    <property type="component" value="Unassembled WGS sequence"/>
</dbReference>